<reference evidence="1" key="1">
    <citation type="submission" date="2022-09" db="EMBL/GenBank/DDBJ databases">
        <title>Fusarium specimens isolated from Avocado Roots.</title>
        <authorList>
            <person name="Stajich J."/>
            <person name="Roper C."/>
            <person name="Heimlech-Rivalta G."/>
        </authorList>
    </citation>
    <scope>NUCLEOTIDE SEQUENCE</scope>
    <source>
        <strain evidence="1">CF00136</strain>
    </source>
</reference>
<keyword evidence="2" id="KW-1185">Reference proteome</keyword>
<accession>A0A9W8RSU8</accession>
<comment type="caution">
    <text evidence="1">The sequence shown here is derived from an EMBL/GenBank/DDBJ whole genome shotgun (WGS) entry which is preliminary data.</text>
</comment>
<dbReference type="AlphaFoldDB" id="A0A9W8RSU8"/>
<sequence>MDSERTAKIQPWKAGWLARNAAGAQKMKPNGTSHGAGEGQPVVIGGFTSGVAIKMTPEKTQ</sequence>
<dbReference type="Proteomes" id="UP001152049">
    <property type="component" value="Unassembled WGS sequence"/>
</dbReference>
<evidence type="ECO:0000313" key="1">
    <source>
        <dbReference type="EMBL" id="KAJ4251079.1"/>
    </source>
</evidence>
<organism evidence="1 2">
    <name type="scientific">Fusarium torreyae</name>
    <dbReference type="NCBI Taxonomy" id="1237075"/>
    <lineage>
        <taxon>Eukaryota</taxon>
        <taxon>Fungi</taxon>
        <taxon>Dikarya</taxon>
        <taxon>Ascomycota</taxon>
        <taxon>Pezizomycotina</taxon>
        <taxon>Sordariomycetes</taxon>
        <taxon>Hypocreomycetidae</taxon>
        <taxon>Hypocreales</taxon>
        <taxon>Nectriaceae</taxon>
        <taxon>Fusarium</taxon>
    </lineage>
</organism>
<evidence type="ECO:0000313" key="2">
    <source>
        <dbReference type="Proteomes" id="UP001152049"/>
    </source>
</evidence>
<gene>
    <name evidence="1" type="ORF">NW762_011730</name>
</gene>
<dbReference type="EMBL" id="JAOQAZ010000029">
    <property type="protein sequence ID" value="KAJ4251079.1"/>
    <property type="molecule type" value="Genomic_DNA"/>
</dbReference>
<proteinExistence type="predicted"/>
<name>A0A9W8RSU8_9HYPO</name>
<dbReference type="OrthoDB" id="5068240at2759"/>
<protein>
    <submittedName>
        <fullName evidence="1">Uncharacterized protein</fullName>
    </submittedName>
</protein>